<evidence type="ECO:0000256" key="1">
    <source>
        <dbReference type="SAM" id="MobiDB-lite"/>
    </source>
</evidence>
<evidence type="ECO:0000313" key="2">
    <source>
        <dbReference type="EMBL" id="CAD7571645.1"/>
    </source>
</evidence>
<reference evidence="2" key="1">
    <citation type="submission" date="2020-11" db="EMBL/GenBank/DDBJ databases">
        <authorList>
            <person name="Tran Van P."/>
        </authorList>
    </citation>
    <scope>NUCLEOTIDE SEQUENCE</scope>
</reference>
<protein>
    <submittedName>
        <fullName evidence="2">(California timema) hypothetical protein</fullName>
    </submittedName>
</protein>
<dbReference type="Gene3D" id="2.30.29.30">
    <property type="entry name" value="Pleckstrin-homology domain (PH domain)/Phosphotyrosine-binding domain (PTB)"/>
    <property type="match status" value="1"/>
</dbReference>
<dbReference type="CDD" id="cd13160">
    <property type="entry name" value="PTB_LDLRAP_insect-like"/>
    <property type="match status" value="1"/>
</dbReference>
<feature type="compositionally biased region" description="Pro residues" evidence="1">
    <location>
        <begin position="386"/>
        <end position="397"/>
    </location>
</feature>
<dbReference type="InterPro" id="IPR011993">
    <property type="entry name" value="PH-like_dom_sf"/>
</dbReference>
<dbReference type="InterPro" id="IPR051133">
    <property type="entry name" value="Adapter_Engulfment-Domain"/>
</dbReference>
<dbReference type="SUPFAM" id="SSF50729">
    <property type="entry name" value="PH domain-like"/>
    <property type="match status" value="1"/>
</dbReference>
<organism evidence="2">
    <name type="scientific">Timema californicum</name>
    <name type="common">California timema</name>
    <name type="synonym">Walking stick</name>
    <dbReference type="NCBI Taxonomy" id="61474"/>
    <lineage>
        <taxon>Eukaryota</taxon>
        <taxon>Metazoa</taxon>
        <taxon>Ecdysozoa</taxon>
        <taxon>Arthropoda</taxon>
        <taxon>Hexapoda</taxon>
        <taxon>Insecta</taxon>
        <taxon>Pterygota</taxon>
        <taxon>Neoptera</taxon>
        <taxon>Polyneoptera</taxon>
        <taxon>Phasmatodea</taxon>
        <taxon>Timematodea</taxon>
        <taxon>Timematoidea</taxon>
        <taxon>Timematidae</taxon>
        <taxon>Timema</taxon>
    </lineage>
</organism>
<feature type="region of interest" description="Disordered" evidence="1">
    <location>
        <begin position="308"/>
        <end position="407"/>
    </location>
</feature>
<gene>
    <name evidence="2" type="ORF">TCMB3V08_LOCUS4315</name>
</gene>
<feature type="compositionally biased region" description="Low complexity" evidence="1">
    <location>
        <begin position="356"/>
        <end position="369"/>
    </location>
</feature>
<proteinExistence type="predicted"/>
<accession>A0A7R9J446</accession>
<feature type="compositionally biased region" description="Polar residues" evidence="1">
    <location>
        <begin position="334"/>
        <end position="343"/>
    </location>
</feature>
<dbReference type="PANTHER" id="PTHR11232:SF57">
    <property type="entry name" value="RE46159P"/>
    <property type="match status" value="1"/>
</dbReference>
<sequence>MLGMNKVEFMGSVPTFAWGKSEILCVEDLSASDQDSNLDLPVIGSSFYRKNDSLDNANTELSELWCCILAGPSHLSCYIHGRLIVMSCYLASAKSAVISTKMTRAQLTDACDPRVLITVRIIRLSTNYANELEIGKVELRRSEPAFTCRESGKPFRNNHSPVHPSEIRTSISPSSAVELNTTSALANYATESAPYLEGEGQEGNRGVVTRGWRRDEVVLGFKEHTLLSALARNTPSAAPGAYLLSVVVRNTPSAAPGAYLLSAVVLNTPSAAQKGKALMAVVSSAMEDRHDDEFGFVKRDTVLLERAIKDEGRKTSTTSSDNNTTGSEGVGQEEPTSGPTTTDPPVGQHPAEDPQVSSETSSVDSSDVSHFGGVNDLTKKIEDIPVRPPRPSKPPLPVLGKSRRMSKLKDDELPQSFLVKYLGSRDARGLWGIKHTRRPVDALVAAAKTLKSGTVLPMVKLVVSKEGVAIAYLGSQPNKASGGRFHAIDTVSYGVQDLVYTRVFSMIIVRETGGGGGGAAQVHPFECHAFVCDSRDSARRLTYALAAAFNEYSKTVKKSPGDVKKKFAIDLRTPEEIEAELQSPNAPDDSEA</sequence>
<feature type="compositionally biased region" description="Low complexity" evidence="1">
    <location>
        <begin position="315"/>
        <end position="327"/>
    </location>
</feature>
<dbReference type="PANTHER" id="PTHR11232">
    <property type="entry name" value="PHOSPHOTYROSINE INTERACTION DOMAIN-CONTAINING FAMILY MEMBER"/>
    <property type="match status" value="1"/>
</dbReference>
<name>A0A7R9J446_TIMCA</name>
<dbReference type="EMBL" id="OE180625">
    <property type="protein sequence ID" value="CAD7571645.1"/>
    <property type="molecule type" value="Genomic_DNA"/>
</dbReference>
<dbReference type="AlphaFoldDB" id="A0A7R9J446"/>